<organism evidence="1 2">
    <name type="scientific">Cerrena zonata</name>
    <dbReference type="NCBI Taxonomy" id="2478898"/>
    <lineage>
        <taxon>Eukaryota</taxon>
        <taxon>Fungi</taxon>
        <taxon>Dikarya</taxon>
        <taxon>Basidiomycota</taxon>
        <taxon>Agaricomycotina</taxon>
        <taxon>Agaricomycetes</taxon>
        <taxon>Polyporales</taxon>
        <taxon>Cerrenaceae</taxon>
        <taxon>Cerrena</taxon>
    </lineage>
</organism>
<gene>
    <name evidence="1" type="ORF">QCA50_013602</name>
</gene>
<evidence type="ECO:0000313" key="2">
    <source>
        <dbReference type="Proteomes" id="UP001385951"/>
    </source>
</evidence>
<evidence type="ECO:0000313" key="1">
    <source>
        <dbReference type="EMBL" id="KAK7683340.1"/>
    </source>
</evidence>
<keyword evidence="2" id="KW-1185">Reference proteome</keyword>
<comment type="caution">
    <text evidence="1">The sequence shown here is derived from an EMBL/GenBank/DDBJ whole genome shotgun (WGS) entry which is preliminary data.</text>
</comment>
<accession>A0AAW0FPY7</accession>
<dbReference type="EMBL" id="JASBNA010000031">
    <property type="protein sequence ID" value="KAK7683340.1"/>
    <property type="molecule type" value="Genomic_DNA"/>
</dbReference>
<dbReference type="Proteomes" id="UP001385951">
    <property type="component" value="Unassembled WGS sequence"/>
</dbReference>
<proteinExistence type="predicted"/>
<dbReference type="AlphaFoldDB" id="A0AAW0FPY7"/>
<reference evidence="1 2" key="1">
    <citation type="submission" date="2022-09" db="EMBL/GenBank/DDBJ databases">
        <authorList>
            <person name="Palmer J.M."/>
        </authorList>
    </citation>
    <scope>NUCLEOTIDE SEQUENCE [LARGE SCALE GENOMIC DNA]</scope>
    <source>
        <strain evidence="1 2">DSM 7382</strain>
    </source>
</reference>
<name>A0AAW0FPY7_9APHY</name>
<protein>
    <submittedName>
        <fullName evidence="1">Uncharacterized protein</fullName>
    </submittedName>
</protein>
<sequence length="262" mass="29466">MISTQQISVCSKLLEERLEYISTYSRHISKRLFHLRSSKNGAFVDPYQEAYSRLRWSCKDVAGDIRSSITDFNHAILKSLEGGNLSIKDKFELIDGWAMLESNKKVSASGLPKEFEKLADDMLLYGARTSHDITCLPVVQRAIAWIRHGLERLTVSSQSKSRWKIVKMFAKLMDRVPLESSGASQGGMAEMYAISGNLRTLGKDVVIFDELYGQVLYIVSIVRAMLDIDKDLNDPSIVAQLQHIRSIFNATAAALENFQKAV</sequence>